<keyword evidence="1" id="KW-0472">Membrane</keyword>
<keyword evidence="3" id="KW-0540">Nuclease</keyword>
<dbReference type="GO" id="GO:0004519">
    <property type="term" value="F:endonuclease activity"/>
    <property type="evidence" value="ECO:0007669"/>
    <property type="project" value="UniProtKB-KW"/>
</dbReference>
<dbReference type="Pfam" id="PF03372">
    <property type="entry name" value="Exo_endo_phos"/>
    <property type="match status" value="1"/>
</dbReference>
<dbReference type="InterPro" id="IPR036691">
    <property type="entry name" value="Endo/exonu/phosph_ase_sf"/>
</dbReference>
<evidence type="ECO:0000259" key="2">
    <source>
        <dbReference type="Pfam" id="PF03372"/>
    </source>
</evidence>
<sequence>MPHSASLAHLRFWSLLFAALALAWGVSARRWSETWWWLALLDQVPALLLLPAPLLLAYLAARRRKGGWVAWNLGAALAFAVFQAGAALPRAERLPDGAPLTLLTLNTDFASAPPAALAALVARERADIVTLQEGLDRERQARPYEAALRSAFPGWTVLRHDELLTLIRLPLLDSRTVTFPQTPHSVLLARIRAAGQEVTVVNAHLPTIGVWPNASDRALGRTLPQRVAHQLDARREFPGVVARLLGQGGGPLLLAGDLNAPPRGELHRDLNALGLRDAFAQAGRGFGLTHHARAPYARSDYVWLRGAQAEDVQTLSDLLSDHRALVVRLRLPPAAEGSPGETLP</sequence>
<dbReference type="Proteomes" id="UP001595979">
    <property type="component" value="Unassembled WGS sequence"/>
</dbReference>
<dbReference type="SUPFAM" id="SSF56219">
    <property type="entry name" value="DNase I-like"/>
    <property type="match status" value="1"/>
</dbReference>
<feature type="transmembrane region" description="Helical" evidence="1">
    <location>
        <begin position="68"/>
        <end position="88"/>
    </location>
</feature>
<evidence type="ECO:0000313" key="3">
    <source>
        <dbReference type="EMBL" id="MFC5849869.1"/>
    </source>
</evidence>
<proteinExistence type="predicted"/>
<keyword evidence="3" id="KW-0255">Endonuclease</keyword>
<keyword evidence="4" id="KW-1185">Reference proteome</keyword>
<evidence type="ECO:0000256" key="1">
    <source>
        <dbReference type="SAM" id="Phobius"/>
    </source>
</evidence>
<organism evidence="3 4">
    <name type="scientific">Deinococcus petrolearius</name>
    <dbReference type="NCBI Taxonomy" id="1751295"/>
    <lineage>
        <taxon>Bacteria</taxon>
        <taxon>Thermotogati</taxon>
        <taxon>Deinococcota</taxon>
        <taxon>Deinococci</taxon>
        <taxon>Deinococcales</taxon>
        <taxon>Deinococcaceae</taxon>
        <taxon>Deinococcus</taxon>
    </lineage>
</organism>
<protein>
    <submittedName>
        <fullName evidence="3">Endonuclease/exonuclease/phosphatase family protein</fullName>
    </submittedName>
</protein>
<reference evidence="4" key="1">
    <citation type="journal article" date="2019" name="Int. J. Syst. Evol. Microbiol.">
        <title>The Global Catalogue of Microorganisms (GCM) 10K type strain sequencing project: providing services to taxonomists for standard genome sequencing and annotation.</title>
        <authorList>
            <consortium name="The Broad Institute Genomics Platform"/>
            <consortium name="The Broad Institute Genome Sequencing Center for Infectious Disease"/>
            <person name="Wu L."/>
            <person name="Ma J."/>
        </authorList>
    </citation>
    <scope>NUCLEOTIDE SEQUENCE [LARGE SCALE GENOMIC DNA]</scope>
    <source>
        <strain evidence="4">CGMCC 1.15053</strain>
    </source>
</reference>
<evidence type="ECO:0000313" key="4">
    <source>
        <dbReference type="Proteomes" id="UP001595979"/>
    </source>
</evidence>
<feature type="transmembrane region" description="Helical" evidence="1">
    <location>
        <begin position="44"/>
        <end position="61"/>
    </location>
</feature>
<gene>
    <name evidence="3" type="ORF">ACFPQ6_16320</name>
</gene>
<feature type="domain" description="Endonuclease/exonuclease/phosphatase" evidence="2">
    <location>
        <begin position="103"/>
        <end position="322"/>
    </location>
</feature>
<keyword evidence="3" id="KW-0378">Hydrolase</keyword>
<dbReference type="InterPro" id="IPR005135">
    <property type="entry name" value="Endo/exonuclease/phosphatase"/>
</dbReference>
<name>A0ABW1DRY5_9DEIO</name>
<keyword evidence="1" id="KW-0812">Transmembrane</keyword>
<keyword evidence="1" id="KW-1133">Transmembrane helix</keyword>
<dbReference type="Gene3D" id="3.60.10.10">
    <property type="entry name" value="Endonuclease/exonuclease/phosphatase"/>
    <property type="match status" value="1"/>
</dbReference>
<dbReference type="RefSeq" id="WP_380051377.1">
    <property type="nucleotide sequence ID" value="NZ_JBHSOH010000033.1"/>
</dbReference>
<accession>A0ABW1DRY5</accession>
<comment type="caution">
    <text evidence="3">The sequence shown here is derived from an EMBL/GenBank/DDBJ whole genome shotgun (WGS) entry which is preliminary data.</text>
</comment>
<dbReference type="EMBL" id="JBHSOH010000033">
    <property type="protein sequence ID" value="MFC5849869.1"/>
    <property type="molecule type" value="Genomic_DNA"/>
</dbReference>